<feature type="domain" description="PPM-type phosphatase" evidence="1">
    <location>
        <begin position="1"/>
        <end position="142"/>
    </location>
</feature>
<reference evidence="2 3" key="1">
    <citation type="journal article" date="2018" name="Nat. Ecol. Evol.">
        <title>Shark genomes provide insights into elasmobranch evolution and the origin of vertebrates.</title>
        <authorList>
            <person name="Hara Y"/>
            <person name="Yamaguchi K"/>
            <person name="Onimaru K"/>
            <person name="Kadota M"/>
            <person name="Koyanagi M"/>
            <person name="Keeley SD"/>
            <person name="Tatsumi K"/>
            <person name="Tanaka K"/>
            <person name="Motone F"/>
            <person name="Kageyama Y"/>
            <person name="Nozu R"/>
            <person name="Adachi N"/>
            <person name="Nishimura O"/>
            <person name="Nakagawa R"/>
            <person name="Tanegashima C"/>
            <person name="Kiyatake I"/>
            <person name="Matsumoto R"/>
            <person name="Murakumo K"/>
            <person name="Nishida K"/>
            <person name="Terakita A"/>
            <person name="Kuratani S"/>
            <person name="Sato K"/>
            <person name="Hyodo S Kuraku.S."/>
        </authorList>
    </citation>
    <scope>NUCLEOTIDE SEQUENCE [LARGE SCALE GENOMIC DNA]</scope>
</reference>
<evidence type="ECO:0000259" key="1">
    <source>
        <dbReference type="PROSITE" id="PS51746"/>
    </source>
</evidence>
<evidence type="ECO:0000313" key="3">
    <source>
        <dbReference type="Proteomes" id="UP000287033"/>
    </source>
</evidence>
<name>A0A401T053_CHIPU</name>
<organism evidence="2 3">
    <name type="scientific">Chiloscyllium punctatum</name>
    <name type="common">Brownbanded bambooshark</name>
    <name type="synonym">Hemiscyllium punctatum</name>
    <dbReference type="NCBI Taxonomy" id="137246"/>
    <lineage>
        <taxon>Eukaryota</taxon>
        <taxon>Metazoa</taxon>
        <taxon>Chordata</taxon>
        <taxon>Craniata</taxon>
        <taxon>Vertebrata</taxon>
        <taxon>Chondrichthyes</taxon>
        <taxon>Elasmobranchii</taxon>
        <taxon>Galeomorphii</taxon>
        <taxon>Galeoidea</taxon>
        <taxon>Orectolobiformes</taxon>
        <taxon>Hemiscylliidae</taxon>
        <taxon>Chiloscyllium</taxon>
    </lineage>
</organism>
<comment type="caution">
    <text evidence="2">The sequence shown here is derived from an EMBL/GenBank/DDBJ whole genome shotgun (WGS) entry which is preliminary data.</text>
</comment>
<dbReference type="AlphaFoldDB" id="A0A401T053"/>
<gene>
    <name evidence="2" type="ORF">chiPu_0014499</name>
</gene>
<dbReference type="PROSITE" id="PS51746">
    <property type="entry name" value="PPM_2"/>
    <property type="match status" value="1"/>
</dbReference>
<dbReference type="InterPro" id="IPR001932">
    <property type="entry name" value="PPM-type_phosphatase-like_dom"/>
</dbReference>
<dbReference type="Gene3D" id="3.60.40.10">
    <property type="entry name" value="PPM-type phosphatase domain"/>
    <property type="match status" value="1"/>
</dbReference>
<dbReference type="PANTHER" id="PTHR13832:SF354">
    <property type="entry name" value="GM14138P"/>
    <property type="match status" value="1"/>
</dbReference>
<dbReference type="PANTHER" id="PTHR13832">
    <property type="entry name" value="PROTEIN PHOSPHATASE 2C"/>
    <property type="match status" value="1"/>
</dbReference>
<dbReference type="InterPro" id="IPR036457">
    <property type="entry name" value="PPM-type-like_dom_sf"/>
</dbReference>
<dbReference type="GO" id="GO:0004741">
    <property type="term" value="F:[pyruvate dehydrogenase (acetyl-transferring)]-phosphatase activity"/>
    <property type="evidence" value="ECO:0007669"/>
    <property type="project" value="TreeGrafter"/>
</dbReference>
<dbReference type="OrthoDB" id="10264738at2759"/>
<dbReference type="SUPFAM" id="SSF81606">
    <property type="entry name" value="PP2C-like"/>
    <property type="match status" value="1"/>
</dbReference>
<accession>A0A401T053</accession>
<dbReference type="InterPro" id="IPR015655">
    <property type="entry name" value="PP2C"/>
</dbReference>
<dbReference type="EMBL" id="BEZZ01000773">
    <property type="protein sequence ID" value="GCC36008.1"/>
    <property type="molecule type" value="Genomic_DNA"/>
</dbReference>
<dbReference type="Proteomes" id="UP000287033">
    <property type="component" value="Unassembled WGS sequence"/>
</dbReference>
<dbReference type="Pfam" id="PF00481">
    <property type="entry name" value="PP2C"/>
    <property type="match status" value="1"/>
</dbReference>
<dbReference type="STRING" id="137246.A0A401T053"/>
<dbReference type="GO" id="GO:0005739">
    <property type="term" value="C:mitochondrion"/>
    <property type="evidence" value="ECO:0007669"/>
    <property type="project" value="TreeGrafter"/>
</dbReference>
<keyword evidence="3" id="KW-1185">Reference proteome</keyword>
<proteinExistence type="predicted"/>
<dbReference type="OMA" id="XITIAQE"/>
<protein>
    <recommendedName>
        <fullName evidence="1">PPM-type phosphatase domain-containing protein</fullName>
    </recommendedName>
</protein>
<sequence length="146" mass="16053">MCGGGVDLMMLPPQARVMATIGVTRGLGDHNLKVHCSNIHIKPFLSCIPEVKVYNITKYEHGVDDVIVLGTDGLWDVVSNREVADIVIRVLSSCQPDDLNRFTLAAQNLVMRSRGILKGHSWRLSNDRLGSGDDISVFVIPLYGHT</sequence>
<evidence type="ECO:0000313" key="2">
    <source>
        <dbReference type="EMBL" id="GCC36008.1"/>
    </source>
</evidence>